<dbReference type="InterPro" id="IPR005123">
    <property type="entry name" value="Oxoglu/Fe-dep_dioxygenase_dom"/>
</dbReference>
<evidence type="ECO:0000313" key="7">
    <source>
        <dbReference type="EMBL" id="KAF2398706.1"/>
    </source>
</evidence>
<comment type="similarity">
    <text evidence="1 5">Belongs to the iron/ascorbate-dependent oxidoreductase family.</text>
</comment>
<evidence type="ECO:0000256" key="5">
    <source>
        <dbReference type="RuleBase" id="RU003682"/>
    </source>
</evidence>
<evidence type="ECO:0000259" key="6">
    <source>
        <dbReference type="PROSITE" id="PS51471"/>
    </source>
</evidence>
<evidence type="ECO:0000256" key="2">
    <source>
        <dbReference type="ARBA" id="ARBA00022723"/>
    </source>
</evidence>
<keyword evidence="3 5" id="KW-0560">Oxidoreductase</keyword>
<keyword evidence="2 5" id="KW-0479">Metal-binding</keyword>
<dbReference type="PANTHER" id="PTHR10209:SF812">
    <property type="entry name" value="2OG-FE(II) OXYGENASE FAMILY, PUTATIVE (AFU_ORTHOLOGUE AFUA_3G14880)-RELATED"/>
    <property type="match status" value="1"/>
</dbReference>
<accession>A0A6G1HS61</accession>
<feature type="domain" description="Fe2OG dioxygenase" evidence="6">
    <location>
        <begin position="185"/>
        <end position="293"/>
    </location>
</feature>
<dbReference type="OrthoDB" id="627829at2759"/>
<proteinExistence type="inferred from homology"/>
<dbReference type="Proteomes" id="UP000799640">
    <property type="component" value="Unassembled WGS sequence"/>
</dbReference>
<dbReference type="InterPro" id="IPR027443">
    <property type="entry name" value="IPNS-like_sf"/>
</dbReference>
<dbReference type="GO" id="GO:0046872">
    <property type="term" value="F:metal ion binding"/>
    <property type="evidence" value="ECO:0007669"/>
    <property type="project" value="UniProtKB-KW"/>
</dbReference>
<dbReference type="GO" id="GO:0016491">
    <property type="term" value="F:oxidoreductase activity"/>
    <property type="evidence" value="ECO:0007669"/>
    <property type="project" value="UniProtKB-KW"/>
</dbReference>
<dbReference type="Pfam" id="PF14226">
    <property type="entry name" value="DIOX_N"/>
    <property type="match status" value="1"/>
</dbReference>
<dbReference type="PROSITE" id="PS51471">
    <property type="entry name" value="FE2OG_OXY"/>
    <property type="match status" value="1"/>
</dbReference>
<protein>
    <submittedName>
        <fullName evidence="7">Clavaminate synthase-like protein</fullName>
    </submittedName>
</protein>
<dbReference type="EMBL" id="ML996699">
    <property type="protein sequence ID" value="KAF2398706.1"/>
    <property type="molecule type" value="Genomic_DNA"/>
</dbReference>
<keyword evidence="4 5" id="KW-0408">Iron</keyword>
<reference evidence="7" key="1">
    <citation type="journal article" date="2020" name="Stud. Mycol.">
        <title>101 Dothideomycetes genomes: a test case for predicting lifestyles and emergence of pathogens.</title>
        <authorList>
            <person name="Haridas S."/>
            <person name="Albert R."/>
            <person name="Binder M."/>
            <person name="Bloem J."/>
            <person name="Labutti K."/>
            <person name="Salamov A."/>
            <person name="Andreopoulos B."/>
            <person name="Baker S."/>
            <person name="Barry K."/>
            <person name="Bills G."/>
            <person name="Bluhm B."/>
            <person name="Cannon C."/>
            <person name="Castanera R."/>
            <person name="Culley D."/>
            <person name="Daum C."/>
            <person name="Ezra D."/>
            <person name="Gonzalez J."/>
            <person name="Henrissat B."/>
            <person name="Kuo A."/>
            <person name="Liang C."/>
            <person name="Lipzen A."/>
            <person name="Lutzoni F."/>
            <person name="Magnuson J."/>
            <person name="Mondo S."/>
            <person name="Nolan M."/>
            <person name="Ohm R."/>
            <person name="Pangilinan J."/>
            <person name="Park H.-J."/>
            <person name="Ramirez L."/>
            <person name="Alfaro M."/>
            <person name="Sun H."/>
            <person name="Tritt A."/>
            <person name="Yoshinaga Y."/>
            <person name="Zwiers L.-H."/>
            <person name="Turgeon B."/>
            <person name="Goodwin S."/>
            <person name="Spatafora J."/>
            <person name="Crous P."/>
            <person name="Grigoriev I."/>
        </authorList>
    </citation>
    <scope>NUCLEOTIDE SEQUENCE</scope>
    <source>
        <strain evidence="7">CBS 262.69</strain>
    </source>
</reference>
<dbReference type="Gene3D" id="2.60.120.330">
    <property type="entry name" value="B-lactam Antibiotic, Isopenicillin N Synthase, Chain"/>
    <property type="match status" value="1"/>
</dbReference>
<dbReference type="GO" id="GO:0044283">
    <property type="term" value="P:small molecule biosynthetic process"/>
    <property type="evidence" value="ECO:0007669"/>
    <property type="project" value="UniProtKB-ARBA"/>
</dbReference>
<gene>
    <name evidence="7" type="ORF">EJ06DRAFT_512781</name>
</gene>
<dbReference type="SUPFAM" id="SSF51197">
    <property type="entry name" value="Clavaminate synthase-like"/>
    <property type="match status" value="1"/>
</dbReference>
<dbReference type="Pfam" id="PF03171">
    <property type="entry name" value="2OG-FeII_Oxy"/>
    <property type="match status" value="1"/>
</dbReference>
<organism evidence="7 8">
    <name type="scientific">Trichodelitschia bisporula</name>
    <dbReference type="NCBI Taxonomy" id="703511"/>
    <lineage>
        <taxon>Eukaryota</taxon>
        <taxon>Fungi</taxon>
        <taxon>Dikarya</taxon>
        <taxon>Ascomycota</taxon>
        <taxon>Pezizomycotina</taxon>
        <taxon>Dothideomycetes</taxon>
        <taxon>Dothideomycetes incertae sedis</taxon>
        <taxon>Phaeotrichales</taxon>
        <taxon>Phaeotrichaceae</taxon>
        <taxon>Trichodelitschia</taxon>
    </lineage>
</organism>
<evidence type="ECO:0000313" key="8">
    <source>
        <dbReference type="Proteomes" id="UP000799640"/>
    </source>
</evidence>
<dbReference type="AlphaFoldDB" id="A0A6G1HS61"/>
<sequence length="359" mass="39942">MSALPILDLSATADTNRRPELLAQLRASLFDIGFLYISNHGVPEPVISHLTAFLPRLFDLSEASKAALSKLNSPHFLGYSGFAEETTRGERDLREQFDFATELPLVWTGGDVGAAKGGGEAYSQLFWRLRGPNQWPEESELPGFRAALTDYHDALAALSYCFVHLVEEAFSIPVGTFDNFFRPAPQHRIKLVKYPPITPSITSSTSLGVGPHADTSGWLTFLLQPSPHNSLEVLSPQTGEWIPAPPVPGTFVVNFGHAFEAATAGAVRATVHRVRAPEQPAEPRYSVPFFMGLPLGARVSNVREWIPRHVLEMRKDREEPEEDPRWEVLGEAQLRKWIRSHVDVAKKWYGSDAVAYYSQ</sequence>
<name>A0A6G1HS61_9PEZI</name>
<dbReference type="PANTHER" id="PTHR10209">
    <property type="entry name" value="OXIDOREDUCTASE, 2OG-FE II OXYGENASE FAMILY PROTEIN"/>
    <property type="match status" value="1"/>
</dbReference>
<evidence type="ECO:0000256" key="4">
    <source>
        <dbReference type="ARBA" id="ARBA00023004"/>
    </source>
</evidence>
<dbReference type="InterPro" id="IPR026992">
    <property type="entry name" value="DIOX_N"/>
</dbReference>
<evidence type="ECO:0000256" key="3">
    <source>
        <dbReference type="ARBA" id="ARBA00023002"/>
    </source>
</evidence>
<keyword evidence="8" id="KW-1185">Reference proteome</keyword>
<evidence type="ECO:0000256" key="1">
    <source>
        <dbReference type="ARBA" id="ARBA00008056"/>
    </source>
</evidence>
<dbReference type="InterPro" id="IPR044861">
    <property type="entry name" value="IPNS-like_FE2OG_OXY"/>
</dbReference>